<name>A0A2P7BF98_9HYPH</name>
<organism evidence="1 2">
    <name type="scientific">Phyllobacterium sophorae</name>
    <dbReference type="NCBI Taxonomy" id="1520277"/>
    <lineage>
        <taxon>Bacteria</taxon>
        <taxon>Pseudomonadati</taxon>
        <taxon>Pseudomonadota</taxon>
        <taxon>Alphaproteobacteria</taxon>
        <taxon>Hyphomicrobiales</taxon>
        <taxon>Phyllobacteriaceae</taxon>
        <taxon>Phyllobacterium</taxon>
    </lineage>
</organism>
<sequence>MVVTISLRHAMFGVGALTALCGVSHAESYAEILFEEKFEIHIREMVAGGITRKNAEYIAYAALARGSYELCGDHLFPKSLAHGSYQQSLKQTSLPQRVVNQHIRAFENIMKAQFQDERALMRYCGSKP</sequence>
<comment type="caution">
    <text evidence="1">The sequence shown here is derived from an EMBL/GenBank/DDBJ whole genome shotgun (WGS) entry which is preliminary data.</text>
</comment>
<dbReference type="OrthoDB" id="8116505at2"/>
<gene>
    <name evidence="1" type="ORF">CU103_08935</name>
</gene>
<dbReference type="AlphaFoldDB" id="A0A2P7BF98"/>
<accession>A0A2P7BF98</accession>
<proteinExistence type="predicted"/>
<dbReference type="Proteomes" id="UP000241764">
    <property type="component" value="Unassembled WGS sequence"/>
</dbReference>
<evidence type="ECO:0000313" key="1">
    <source>
        <dbReference type="EMBL" id="PSH65140.1"/>
    </source>
</evidence>
<evidence type="ECO:0000313" key="2">
    <source>
        <dbReference type="Proteomes" id="UP000241764"/>
    </source>
</evidence>
<keyword evidence="2" id="KW-1185">Reference proteome</keyword>
<reference evidence="2" key="1">
    <citation type="submission" date="2017-11" db="EMBL/GenBank/DDBJ databases">
        <authorList>
            <person name="Kuznetsova I."/>
            <person name="Sazanova A."/>
            <person name="Chirak E."/>
            <person name="Safronova V."/>
            <person name="Willems A."/>
        </authorList>
    </citation>
    <scope>NUCLEOTIDE SEQUENCE [LARGE SCALE GENOMIC DNA]</scope>
    <source>
        <strain evidence="2">CCBAU 03422</strain>
    </source>
</reference>
<dbReference type="EMBL" id="PGGM01000003">
    <property type="protein sequence ID" value="PSH65140.1"/>
    <property type="molecule type" value="Genomic_DNA"/>
</dbReference>
<dbReference type="RefSeq" id="WP_106663554.1">
    <property type="nucleotide sequence ID" value="NZ_PGGM01000003.1"/>
</dbReference>
<protein>
    <submittedName>
        <fullName evidence="1">Uncharacterized protein</fullName>
    </submittedName>
</protein>